<dbReference type="AlphaFoldDB" id="A0AAU7TEP7"/>
<keyword evidence="3" id="KW-1003">Cell membrane</keyword>
<feature type="transmembrane region" description="Helical" evidence="7">
    <location>
        <begin position="173"/>
        <end position="193"/>
    </location>
</feature>
<feature type="transmembrane region" description="Helical" evidence="7">
    <location>
        <begin position="150"/>
        <end position="167"/>
    </location>
</feature>
<dbReference type="Pfam" id="PF03458">
    <property type="entry name" value="Gly_transporter"/>
    <property type="match status" value="2"/>
</dbReference>
<comment type="subcellular location">
    <subcellularLocation>
        <location evidence="1">Cell membrane</location>
        <topology evidence="1">Multi-pass membrane protein</topology>
    </subcellularLocation>
</comment>
<keyword evidence="5 7" id="KW-1133">Transmembrane helix</keyword>
<name>A0AAU7TEP7_9ACTN</name>
<evidence type="ECO:0000256" key="1">
    <source>
        <dbReference type="ARBA" id="ARBA00004651"/>
    </source>
</evidence>
<protein>
    <submittedName>
        <fullName evidence="9">TRIC cation channel family protein</fullName>
    </submittedName>
</protein>
<dbReference type="InterPro" id="IPR005115">
    <property type="entry name" value="Gly_transporter"/>
</dbReference>
<feature type="transmembrane region" description="Helical" evidence="7">
    <location>
        <begin position="93"/>
        <end position="112"/>
    </location>
</feature>
<keyword evidence="4 7" id="KW-0812">Transmembrane</keyword>
<feature type="transmembrane region" description="Helical" evidence="7">
    <location>
        <begin position="32"/>
        <end position="52"/>
    </location>
</feature>
<feature type="domain" description="Glycine transporter" evidence="8">
    <location>
        <begin position="93"/>
        <end position="167"/>
    </location>
</feature>
<gene>
    <name evidence="9" type="ORF">ABN611_01955</name>
</gene>
<evidence type="ECO:0000256" key="4">
    <source>
        <dbReference type="ARBA" id="ARBA00022692"/>
    </source>
</evidence>
<dbReference type="EMBL" id="CP158165">
    <property type="protein sequence ID" value="XBV25187.1"/>
    <property type="molecule type" value="Genomic_DNA"/>
</dbReference>
<evidence type="ECO:0000313" key="9">
    <source>
        <dbReference type="EMBL" id="XBV25187.1"/>
    </source>
</evidence>
<evidence type="ECO:0000256" key="5">
    <source>
        <dbReference type="ARBA" id="ARBA00022989"/>
    </source>
</evidence>
<comment type="similarity">
    <text evidence="2">Belongs to the UPF0126 family.</text>
</comment>
<proteinExistence type="inferred from homology"/>
<evidence type="ECO:0000256" key="6">
    <source>
        <dbReference type="ARBA" id="ARBA00023136"/>
    </source>
</evidence>
<accession>A0AAU7TEP7</accession>
<sequence>MESLLLVLDLAGILVFAISGALLAVRRNLDIVGLLALAALTGLGGGWIRDILIGAVPPASLADWRYLLVPVIAALATFWFHPAVARRERTVDVMDAFGLGLFCVAGSLKALQFDVGPLSAILLGIVTAAGGGVLRDVVVQRVPTVFGPGELYAIPAAAGATLAVVGHELEFPATPVAIVAATVAVTWRLLAILRGWHAPVPRA</sequence>
<feature type="transmembrane region" description="Helical" evidence="7">
    <location>
        <begin position="6"/>
        <end position="25"/>
    </location>
</feature>
<evidence type="ECO:0000259" key="8">
    <source>
        <dbReference type="Pfam" id="PF03458"/>
    </source>
</evidence>
<reference evidence="9" key="1">
    <citation type="submission" date="2024-06" db="EMBL/GenBank/DDBJ databases">
        <title>Kribbella sp. strain HUAS MG21 genome sequences.</title>
        <authorList>
            <person name="Mo P."/>
        </authorList>
    </citation>
    <scope>NUCLEOTIDE SEQUENCE</scope>
    <source>
        <strain evidence="9">HUAS MG21</strain>
    </source>
</reference>
<feature type="transmembrane region" description="Helical" evidence="7">
    <location>
        <begin position="118"/>
        <end position="138"/>
    </location>
</feature>
<dbReference type="GO" id="GO:0005886">
    <property type="term" value="C:plasma membrane"/>
    <property type="evidence" value="ECO:0007669"/>
    <property type="project" value="UniProtKB-SubCell"/>
</dbReference>
<evidence type="ECO:0000256" key="7">
    <source>
        <dbReference type="SAM" id="Phobius"/>
    </source>
</evidence>
<feature type="transmembrane region" description="Helical" evidence="7">
    <location>
        <begin position="64"/>
        <end position="81"/>
    </location>
</feature>
<keyword evidence="6 7" id="KW-0472">Membrane</keyword>
<feature type="domain" description="Glycine transporter" evidence="8">
    <location>
        <begin position="7"/>
        <end position="81"/>
    </location>
</feature>
<dbReference type="PANTHER" id="PTHR30506">
    <property type="entry name" value="INNER MEMBRANE PROTEIN"/>
    <property type="match status" value="1"/>
</dbReference>
<dbReference type="RefSeq" id="WP_350278002.1">
    <property type="nucleotide sequence ID" value="NZ_CP158165.1"/>
</dbReference>
<dbReference type="PANTHER" id="PTHR30506:SF3">
    <property type="entry name" value="UPF0126 INNER MEMBRANE PROTEIN YADS-RELATED"/>
    <property type="match status" value="1"/>
</dbReference>
<evidence type="ECO:0000256" key="3">
    <source>
        <dbReference type="ARBA" id="ARBA00022475"/>
    </source>
</evidence>
<evidence type="ECO:0000256" key="2">
    <source>
        <dbReference type="ARBA" id="ARBA00008193"/>
    </source>
</evidence>
<organism evidence="9">
    <name type="scientific">Kribbella sp. HUAS MG21</name>
    <dbReference type="NCBI Taxonomy" id="3160966"/>
    <lineage>
        <taxon>Bacteria</taxon>
        <taxon>Bacillati</taxon>
        <taxon>Actinomycetota</taxon>
        <taxon>Actinomycetes</taxon>
        <taxon>Propionibacteriales</taxon>
        <taxon>Kribbellaceae</taxon>
        <taxon>Kribbella</taxon>
    </lineage>
</organism>